<evidence type="ECO:0000313" key="3">
    <source>
        <dbReference type="Proteomes" id="UP000288805"/>
    </source>
</evidence>
<dbReference type="PANTHER" id="PTHR38394">
    <property type="entry name" value="NEUROFILAMENT LIGHT PROTEIN"/>
    <property type="match status" value="1"/>
</dbReference>
<dbReference type="AlphaFoldDB" id="A0A438K469"/>
<dbReference type="PANTHER" id="PTHR38394:SF1">
    <property type="entry name" value="NEUROFILAMENT LIGHT PROTEIN"/>
    <property type="match status" value="1"/>
</dbReference>
<evidence type="ECO:0000313" key="2">
    <source>
        <dbReference type="EMBL" id="RVX15995.1"/>
    </source>
</evidence>
<feature type="coiled-coil region" evidence="1">
    <location>
        <begin position="145"/>
        <end position="219"/>
    </location>
</feature>
<organism evidence="2 3">
    <name type="scientific">Vitis vinifera</name>
    <name type="common">Grape</name>
    <dbReference type="NCBI Taxonomy" id="29760"/>
    <lineage>
        <taxon>Eukaryota</taxon>
        <taxon>Viridiplantae</taxon>
        <taxon>Streptophyta</taxon>
        <taxon>Embryophyta</taxon>
        <taxon>Tracheophyta</taxon>
        <taxon>Spermatophyta</taxon>
        <taxon>Magnoliopsida</taxon>
        <taxon>eudicotyledons</taxon>
        <taxon>Gunneridae</taxon>
        <taxon>Pentapetalae</taxon>
        <taxon>rosids</taxon>
        <taxon>Vitales</taxon>
        <taxon>Vitaceae</taxon>
        <taxon>Viteae</taxon>
        <taxon>Vitis</taxon>
    </lineage>
</organism>
<evidence type="ECO:0000256" key="1">
    <source>
        <dbReference type="SAM" id="Coils"/>
    </source>
</evidence>
<feature type="coiled-coil region" evidence="1">
    <location>
        <begin position="436"/>
        <end position="463"/>
    </location>
</feature>
<name>A0A438K469_VITVI</name>
<dbReference type="Proteomes" id="UP000288805">
    <property type="component" value="Unassembled WGS sequence"/>
</dbReference>
<gene>
    <name evidence="2" type="ORF">CK203_005823</name>
</gene>
<proteinExistence type="predicted"/>
<protein>
    <recommendedName>
        <fullName evidence="4">UVR domain-containing protein</fullName>
    </recommendedName>
</protein>
<feature type="coiled-coil region" evidence="1">
    <location>
        <begin position="296"/>
        <end position="344"/>
    </location>
</feature>
<accession>A0A438K469</accession>
<sequence length="508" mass="57549">MNPRSIDVWQRRSIHRRRPVNDIPLAVVGCPLPQDGVDGNCDPIPLTDASASLSSSSSQPLDENLFSDLTLITPNQFRIHSWIPLQLLSNNEQEQIQLEEEKTTCSTSTEANFDRVRAIISEKLHHARQLAASISASRKDSIRRRRKAAQNLNLASTKSMELEKELEEACEAEDFEMAERLSQSLAGAEKDKQAFIAALRDAEAECDAIDSKMQEVLERQITAEEECVSLLEQFATDAANNANEISKRAQFLSSKEMDQWFSSTEALEVRKLELEIESHLISDTRLLLNDSIEYAAEDERREREFLCKRKDTLMDELEKLLALVREKEDEIAENDANIKAVDKRIADVVSGFQEMHSSINMKYDNLQSSLSQTELESEALSMKKKEIDDLLSEEEERGAKLRELARISADEAKAYEEVVGLRKSFALSIVKSREDKLRLAKTEEKLSEEVQILRQEVSAARASLQVSISSRSCCVVSSICSNHLAFKNVYLLRKTGYCLTYKKLVFFS</sequence>
<keyword evidence="1" id="KW-0175">Coiled coil</keyword>
<comment type="caution">
    <text evidence="2">The sequence shown here is derived from an EMBL/GenBank/DDBJ whole genome shotgun (WGS) entry which is preliminary data.</text>
</comment>
<reference evidence="2 3" key="1">
    <citation type="journal article" date="2018" name="PLoS Genet.">
        <title>Population sequencing reveals clonal diversity and ancestral inbreeding in the grapevine cultivar Chardonnay.</title>
        <authorList>
            <person name="Roach M.J."/>
            <person name="Johnson D.L."/>
            <person name="Bohlmann J."/>
            <person name="van Vuuren H.J."/>
            <person name="Jones S.J."/>
            <person name="Pretorius I.S."/>
            <person name="Schmidt S.A."/>
            <person name="Borneman A.R."/>
        </authorList>
    </citation>
    <scope>NUCLEOTIDE SEQUENCE [LARGE SCALE GENOMIC DNA]</scope>
    <source>
        <strain evidence="3">cv. Chardonnay</strain>
        <tissue evidence="2">Leaf</tissue>
    </source>
</reference>
<dbReference type="EMBL" id="QGNW01000017">
    <property type="protein sequence ID" value="RVX15995.1"/>
    <property type="molecule type" value="Genomic_DNA"/>
</dbReference>
<evidence type="ECO:0008006" key="4">
    <source>
        <dbReference type="Google" id="ProtNLM"/>
    </source>
</evidence>